<feature type="transmembrane region" description="Helical" evidence="7">
    <location>
        <begin position="382"/>
        <end position="403"/>
    </location>
</feature>
<accession>A0A7R9A0V3</accession>
<feature type="region of interest" description="Disordered" evidence="6">
    <location>
        <begin position="545"/>
        <end position="593"/>
    </location>
</feature>
<evidence type="ECO:0000256" key="2">
    <source>
        <dbReference type="ARBA" id="ARBA00005585"/>
    </source>
</evidence>
<dbReference type="Proteomes" id="UP000677054">
    <property type="component" value="Unassembled WGS sequence"/>
</dbReference>
<dbReference type="EMBL" id="CAJPEV010000440">
    <property type="protein sequence ID" value="CAG0885312.1"/>
    <property type="molecule type" value="Genomic_DNA"/>
</dbReference>
<keyword evidence="3 7" id="KW-0812">Transmembrane</keyword>
<evidence type="ECO:0000256" key="7">
    <source>
        <dbReference type="SAM" id="Phobius"/>
    </source>
</evidence>
<name>A0A7R9A0V3_9CRUS</name>
<protein>
    <recommendedName>
        <fullName evidence="8">SSD domain-containing protein</fullName>
    </recommendedName>
</protein>
<sequence length="593" mass="67947">MLCLYVFQTSFFVAWFTLDQRRIEANRDGLLPCVKHRDWKPWACSQLRFGQIIFRDYFSKFLLKTPVKIAVIFLTTVILALNIWGFINLRQEFDRTWFLPTSSYLYKFFDRTKEFFPGQGEKGSVFMGQLNYAMELENIDRLARGLRAQKESIQEVVVWTDDFLPWMQKHFNFSASRDRVSDVDFRSNLSLFLHSPKGLRYQSHFKFDGELSCRDPVPKILTFCERGIVLQVSRMDYQHFWMGGPEEHVPAMHQVKNVVRAANISSGDGMVRAWARAYLNWETDDVIQTELYRNLAFGLLCVFFMTLLLIANIHTSLMVFLCVLMTMVNMAGLMHWWGLTIDTVSSLSLILAIGLSVDYSAHVGHTFMTCQGTREERAEKTLATIGPAVFHGGFSTFLAFILLCRTDSHVFSTFFKIFFGVVIFGLYHGLCFLPVILSLVGPSPYGIAHKKHLTKTPPDQNGQTILSDKKQVRDKEPRKTDVFDGQRKDRCLWAQVSKLGKHKNRHGLPSNRKQGEAEENGDGGPNSLPLNSLAYPDVVVTIPSERCRGSRPASFSEKQPGAAPYIPPPDYTPPSRRNSSHRPSRQDSYWLNR</sequence>
<evidence type="ECO:0000256" key="3">
    <source>
        <dbReference type="ARBA" id="ARBA00022692"/>
    </source>
</evidence>
<dbReference type="InterPro" id="IPR000731">
    <property type="entry name" value="SSD"/>
</dbReference>
<dbReference type="Pfam" id="PF03176">
    <property type="entry name" value="MMPL"/>
    <property type="match status" value="1"/>
</dbReference>
<feature type="transmembrane region" description="Helical" evidence="7">
    <location>
        <begin position="69"/>
        <end position="87"/>
    </location>
</feature>
<evidence type="ECO:0000256" key="5">
    <source>
        <dbReference type="ARBA" id="ARBA00023136"/>
    </source>
</evidence>
<dbReference type="PANTHER" id="PTHR10796:SF130">
    <property type="entry name" value="PATCHED DOMAIN-CONTAINING PROTEIN 3-LIKE PROTEIN"/>
    <property type="match status" value="1"/>
</dbReference>
<dbReference type="OrthoDB" id="6510177at2759"/>
<reference evidence="9" key="1">
    <citation type="submission" date="2020-11" db="EMBL/GenBank/DDBJ databases">
        <authorList>
            <person name="Tran Van P."/>
        </authorList>
    </citation>
    <scope>NUCLEOTIDE SEQUENCE</scope>
</reference>
<gene>
    <name evidence="9" type="ORF">DSTB1V02_LOCUS3408</name>
</gene>
<dbReference type="Gene3D" id="1.20.1640.10">
    <property type="entry name" value="Multidrug efflux transporter AcrB transmembrane domain"/>
    <property type="match status" value="1"/>
</dbReference>
<feature type="region of interest" description="Disordered" evidence="6">
    <location>
        <begin position="500"/>
        <end position="532"/>
    </location>
</feature>
<dbReference type="SUPFAM" id="SSF82866">
    <property type="entry name" value="Multidrug efflux transporter AcrB transmembrane domain"/>
    <property type="match status" value="1"/>
</dbReference>
<keyword evidence="5 7" id="KW-0472">Membrane</keyword>
<evidence type="ECO:0000259" key="8">
    <source>
        <dbReference type="PROSITE" id="PS50156"/>
    </source>
</evidence>
<feature type="transmembrane region" description="Helical" evidence="7">
    <location>
        <begin position="317"/>
        <end position="337"/>
    </location>
</feature>
<evidence type="ECO:0000313" key="9">
    <source>
        <dbReference type="EMBL" id="CAD7243490.1"/>
    </source>
</evidence>
<feature type="transmembrane region" description="Helical" evidence="7">
    <location>
        <begin position="291"/>
        <end position="310"/>
    </location>
</feature>
<dbReference type="AlphaFoldDB" id="A0A7R9A0V3"/>
<dbReference type="GO" id="GO:0016020">
    <property type="term" value="C:membrane"/>
    <property type="evidence" value="ECO:0007669"/>
    <property type="project" value="UniProtKB-SubCell"/>
</dbReference>
<dbReference type="PROSITE" id="PS50156">
    <property type="entry name" value="SSD"/>
    <property type="match status" value="1"/>
</dbReference>
<dbReference type="InterPro" id="IPR004869">
    <property type="entry name" value="MMPL_dom"/>
</dbReference>
<comment type="subcellular location">
    <subcellularLocation>
        <location evidence="1">Membrane</location>
        <topology evidence="1">Multi-pass membrane protein</topology>
    </subcellularLocation>
</comment>
<dbReference type="InterPro" id="IPR051697">
    <property type="entry name" value="Patched_domain-protein"/>
</dbReference>
<feature type="transmembrane region" description="Helical" evidence="7">
    <location>
        <begin position="415"/>
        <end position="441"/>
    </location>
</feature>
<feature type="domain" description="SSD" evidence="8">
    <location>
        <begin position="316"/>
        <end position="439"/>
    </location>
</feature>
<evidence type="ECO:0000313" key="10">
    <source>
        <dbReference type="Proteomes" id="UP000677054"/>
    </source>
</evidence>
<evidence type="ECO:0000256" key="1">
    <source>
        <dbReference type="ARBA" id="ARBA00004141"/>
    </source>
</evidence>
<keyword evidence="10" id="KW-1185">Reference proteome</keyword>
<dbReference type="EMBL" id="LR899957">
    <property type="protein sequence ID" value="CAD7243490.1"/>
    <property type="molecule type" value="Genomic_DNA"/>
</dbReference>
<evidence type="ECO:0000256" key="4">
    <source>
        <dbReference type="ARBA" id="ARBA00022989"/>
    </source>
</evidence>
<organism evidence="9">
    <name type="scientific">Darwinula stevensoni</name>
    <dbReference type="NCBI Taxonomy" id="69355"/>
    <lineage>
        <taxon>Eukaryota</taxon>
        <taxon>Metazoa</taxon>
        <taxon>Ecdysozoa</taxon>
        <taxon>Arthropoda</taxon>
        <taxon>Crustacea</taxon>
        <taxon>Oligostraca</taxon>
        <taxon>Ostracoda</taxon>
        <taxon>Podocopa</taxon>
        <taxon>Podocopida</taxon>
        <taxon>Darwinulocopina</taxon>
        <taxon>Darwinuloidea</taxon>
        <taxon>Darwinulidae</taxon>
        <taxon>Darwinula</taxon>
    </lineage>
</organism>
<evidence type="ECO:0000256" key="6">
    <source>
        <dbReference type="SAM" id="MobiDB-lite"/>
    </source>
</evidence>
<dbReference type="PANTHER" id="PTHR10796">
    <property type="entry name" value="PATCHED-RELATED"/>
    <property type="match status" value="1"/>
</dbReference>
<keyword evidence="4 7" id="KW-1133">Transmembrane helix</keyword>
<proteinExistence type="inferred from homology"/>
<feature type="transmembrane region" description="Helical" evidence="7">
    <location>
        <begin position="343"/>
        <end position="361"/>
    </location>
</feature>
<comment type="similarity">
    <text evidence="2">Belongs to the patched family.</text>
</comment>